<evidence type="ECO:0000313" key="2">
    <source>
        <dbReference type="EMBL" id="MCB5198581.1"/>
    </source>
</evidence>
<organism evidence="2 3">
    <name type="scientific">Loktanella gaetbuli</name>
    <dbReference type="NCBI Taxonomy" id="2881335"/>
    <lineage>
        <taxon>Bacteria</taxon>
        <taxon>Pseudomonadati</taxon>
        <taxon>Pseudomonadota</taxon>
        <taxon>Alphaproteobacteria</taxon>
        <taxon>Rhodobacterales</taxon>
        <taxon>Roseobacteraceae</taxon>
        <taxon>Loktanella</taxon>
    </lineage>
</organism>
<reference evidence="2" key="1">
    <citation type="submission" date="2021-10" db="EMBL/GenBank/DDBJ databases">
        <title>Loktanella gaetbuli sp. nov., isolated from a tidal flat.</title>
        <authorList>
            <person name="Park S."/>
            <person name="Yoon J.-H."/>
        </authorList>
    </citation>
    <scope>NUCLEOTIDE SEQUENCE</scope>
    <source>
        <strain evidence="2">TSTF-M6</strain>
    </source>
</reference>
<proteinExistence type="predicted"/>
<evidence type="ECO:0000256" key="1">
    <source>
        <dbReference type="SAM" id="Phobius"/>
    </source>
</evidence>
<sequence>MEWIAGGKELLGLIIGTITLLGVVGRWFWGRVSSRVQSDFSGLTSGHKDIVNRLELVEKDQGRLGEDLKKVETRLSAVENRMGSLATKSDLQALAVSIAKLEVTGAHTAQMVDTLYRGVLANAERGK</sequence>
<comment type="caution">
    <text evidence="2">The sequence shown here is derived from an EMBL/GenBank/DDBJ whole genome shotgun (WGS) entry which is preliminary data.</text>
</comment>
<evidence type="ECO:0000313" key="3">
    <source>
        <dbReference type="Proteomes" id="UP001138961"/>
    </source>
</evidence>
<accession>A0ABS8BS90</accession>
<keyword evidence="1" id="KW-0812">Transmembrane</keyword>
<name>A0ABS8BS90_9RHOB</name>
<gene>
    <name evidence="2" type="ORF">LGQ03_04960</name>
</gene>
<keyword evidence="3" id="KW-1185">Reference proteome</keyword>
<keyword evidence="1" id="KW-1133">Transmembrane helix</keyword>
<dbReference type="Proteomes" id="UP001138961">
    <property type="component" value="Unassembled WGS sequence"/>
</dbReference>
<keyword evidence="1" id="KW-0472">Membrane</keyword>
<feature type="transmembrane region" description="Helical" evidence="1">
    <location>
        <begin position="12"/>
        <end position="29"/>
    </location>
</feature>
<dbReference type="RefSeq" id="WP_226747495.1">
    <property type="nucleotide sequence ID" value="NZ_JAJATZ010000002.1"/>
</dbReference>
<dbReference type="EMBL" id="JAJATZ010000002">
    <property type="protein sequence ID" value="MCB5198581.1"/>
    <property type="molecule type" value="Genomic_DNA"/>
</dbReference>
<protein>
    <submittedName>
        <fullName evidence="2">Uncharacterized protein</fullName>
    </submittedName>
</protein>